<feature type="transmembrane region" description="Helical" evidence="19">
    <location>
        <begin position="32"/>
        <end position="50"/>
    </location>
</feature>
<sequence>MKLPNIVVRILAGAVFVGLLLGGILINEYTFLLIFSVITALCLYEFYGLIEKDAKVEVPKYLNIVGGLLLFGGAFMYSSAGNCLYIEGLSPNLIPYAFYLLILFINELYQKRTNPLQSLAYSILGQVYIALPFALLTGLAFPDSWETNYKYIFVLAIFVFIWVNDSFAYLTGMTFGKHRLFERISPKKSWEGFIGGAVVSIASSLIFAHFYSDLSIPAWMGFAAVTVAFGTWGDLFESLIKRTLGVKDSGNMIPGHGGILDRFDSTILAIPAVLVYLLLLNFIGSFQ</sequence>
<proteinExistence type="inferred from homology"/>
<dbReference type="EC" id="2.7.7.41" evidence="6 18"/>
<keyword evidence="21" id="KW-1185">Reference proteome</keyword>
<evidence type="ECO:0000256" key="1">
    <source>
        <dbReference type="ARBA" id="ARBA00001698"/>
    </source>
</evidence>
<dbReference type="PANTHER" id="PTHR46382:SF1">
    <property type="entry name" value="PHOSPHATIDATE CYTIDYLYLTRANSFERASE"/>
    <property type="match status" value="1"/>
</dbReference>
<comment type="pathway">
    <text evidence="4">Lipid metabolism.</text>
</comment>
<comment type="caution">
    <text evidence="20">The sequence shown here is derived from an EMBL/GenBank/DDBJ whole genome shotgun (WGS) entry which is preliminary data.</text>
</comment>
<evidence type="ECO:0000256" key="13">
    <source>
        <dbReference type="ARBA" id="ARBA00022989"/>
    </source>
</evidence>
<evidence type="ECO:0000256" key="9">
    <source>
        <dbReference type="ARBA" id="ARBA00022516"/>
    </source>
</evidence>
<feature type="transmembrane region" description="Helical" evidence="19">
    <location>
        <begin position="62"/>
        <end position="81"/>
    </location>
</feature>
<protein>
    <recommendedName>
        <fullName evidence="7 18">Phosphatidate cytidylyltransferase</fullName>
        <ecNumber evidence="6 18">2.7.7.41</ecNumber>
    </recommendedName>
</protein>
<dbReference type="UniPathway" id="UPA00557">
    <property type="reaction ID" value="UER00614"/>
</dbReference>
<dbReference type="EMBL" id="JACIEP010000015">
    <property type="protein sequence ID" value="MBB4037568.1"/>
    <property type="molecule type" value="Genomic_DNA"/>
</dbReference>
<comment type="subcellular location">
    <subcellularLocation>
        <location evidence="2">Cell membrane</location>
        <topology evidence="2">Multi-pass membrane protein</topology>
    </subcellularLocation>
</comment>
<evidence type="ECO:0000313" key="21">
    <source>
        <dbReference type="Proteomes" id="UP000555103"/>
    </source>
</evidence>
<accession>A0A840CTR1</accession>
<keyword evidence="10 18" id="KW-0808">Transferase</keyword>
<feature type="transmembrane region" description="Helical" evidence="19">
    <location>
        <begin position="192"/>
        <end position="212"/>
    </location>
</feature>
<keyword evidence="12 18" id="KW-0548">Nucleotidyltransferase</keyword>
<feature type="transmembrane region" description="Helical" evidence="19">
    <location>
        <begin position="151"/>
        <end position="171"/>
    </location>
</feature>
<evidence type="ECO:0000313" key="20">
    <source>
        <dbReference type="EMBL" id="MBB4037568.1"/>
    </source>
</evidence>
<keyword evidence="15 19" id="KW-0472">Membrane</keyword>
<feature type="transmembrane region" description="Helical" evidence="19">
    <location>
        <begin position="267"/>
        <end position="286"/>
    </location>
</feature>
<evidence type="ECO:0000256" key="4">
    <source>
        <dbReference type="ARBA" id="ARBA00005189"/>
    </source>
</evidence>
<evidence type="ECO:0000256" key="15">
    <source>
        <dbReference type="ARBA" id="ARBA00023136"/>
    </source>
</evidence>
<keyword evidence="16" id="KW-0594">Phospholipid biosynthesis</keyword>
<keyword evidence="13 19" id="KW-1133">Transmembrane helix</keyword>
<evidence type="ECO:0000256" key="10">
    <source>
        <dbReference type="ARBA" id="ARBA00022679"/>
    </source>
</evidence>
<comment type="catalytic activity">
    <reaction evidence="1 18">
        <text>a 1,2-diacyl-sn-glycero-3-phosphate + CTP + H(+) = a CDP-1,2-diacyl-sn-glycerol + diphosphate</text>
        <dbReference type="Rhea" id="RHEA:16229"/>
        <dbReference type="ChEBI" id="CHEBI:15378"/>
        <dbReference type="ChEBI" id="CHEBI:33019"/>
        <dbReference type="ChEBI" id="CHEBI:37563"/>
        <dbReference type="ChEBI" id="CHEBI:58332"/>
        <dbReference type="ChEBI" id="CHEBI:58608"/>
        <dbReference type="EC" id="2.7.7.41"/>
    </reaction>
</comment>
<keyword evidence="11 18" id="KW-0812">Transmembrane</keyword>
<keyword evidence="8" id="KW-1003">Cell membrane</keyword>
<dbReference type="RefSeq" id="WP_183308411.1">
    <property type="nucleotide sequence ID" value="NZ_JACIEP010000015.1"/>
</dbReference>
<dbReference type="GO" id="GO:0004605">
    <property type="term" value="F:phosphatidate cytidylyltransferase activity"/>
    <property type="evidence" value="ECO:0007669"/>
    <property type="project" value="UniProtKB-EC"/>
</dbReference>
<evidence type="ECO:0000256" key="18">
    <source>
        <dbReference type="RuleBase" id="RU003938"/>
    </source>
</evidence>
<dbReference type="Proteomes" id="UP000555103">
    <property type="component" value="Unassembled WGS sequence"/>
</dbReference>
<evidence type="ECO:0000256" key="5">
    <source>
        <dbReference type="ARBA" id="ARBA00010185"/>
    </source>
</evidence>
<keyword evidence="17" id="KW-1208">Phospholipid metabolism</keyword>
<keyword evidence="14" id="KW-0443">Lipid metabolism</keyword>
<feature type="transmembrane region" description="Helical" evidence="19">
    <location>
        <begin position="7"/>
        <end position="26"/>
    </location>
</feature>
<dbReference type="AlphaFoldDB" id="A0A840CTR1"/>
<dbReference type="Pfam" id="PF01148">
    <property type="entry name" value="CTP_transf_1"/>
    <property type="match status" value="1"/>
</dbReference>
<evidence type="ECO:0000256" key="3">
    <source>
        <dbReference type="ARBA" id="ARBA00005119"/>
    </source>
</evidence>
<gene>
    <name evidence="20" type="ORF">GGR21_003488</name>
</gene>
<evidence type="ECO:0000256" key="17">
    <source>
        <dbReference type="ARBA" id="ARBA00023264"/>
    </source>
</evidence>
<feature type="transmembrane region" description="Helical" evidence="19">
    <location>
        <begin position="121"/>
        <end position="139"/>
    </location>
</feature>
<dbReference type="GO" id="GO:0005886">
    <property type="term" value="C:plasma membrane"/>
    <property type="evidence" value="ECO:0007669"/>
    <property type="project" value="UniProtKB-SubCell"/>
</dbReference>
<dbReference type="PROSITE" id="PS01315">
    <property type="entry name" value="CDS"/>
    <property type="match status" value="1"/>
</dbReference>
<name>A0A840CTR1_9BACT</name>
<evidence type="ECO:0000256" key="2">
    <source>
        <dbReference type="ARBA" id="ARBA00004651"/>
    </source>
</evidence>
<evidence type="ECO:0000256" key="7">
    <source>
        <dbReference type="ARBA" id="ARBA00019373"/>
    </source>
</evidence>
<evidence type="ECO:0000256" key="12">
    <source>
        <dbReference type="ARBA" id="ARBA00022695"/>
    </source>
</evidence>
<comment type="similarity">
    <text evidence="5 18">Belongs to the CDS family.</text>
</comment>
<evidence type="ECO:0000256" key="11">
    <source>
        <dbReference type="ARBA" id="ARBA00022692"/>
    </source>
</evidence>
<dbReference type="GO" id="GO:0016024">
    <property type="term" value="P:CDP-diacylglycerol biosynthetic process"/>
    <property type="evidence" value="ECO:0007669"/>
    <property type="project" value="UniProtKB-UniPathway"/>
</dbReference>
<organism evidence="20 21">
    <name type="scientific">Dysgonomonas hofstadii</name>
    <dbReference type="NCBI Taxonomy" id="637886"/>
    <lineage>
        <taxon>Bacteria</taxon>
        <taxon>Pseudomonadati</taxon>
        <taxon>Bacteroidota</taxon>
        <taxon>Bacteroidia</taxon>
        <taxon>Bacteroidales</taxon>
        <taxon>Dysgonomonadaceae</taxon>
        <taxon>Dysgonomonas</taxon>
    </lineage>
</organism>
<evidence type="ECO:0000256" key="14">
    <source>
        <dbReference type="ARBA" id="ARBA00023098"/>
    </source>
</evidence>
<feature type="transmembrane region" description="Helical" evidence="19">
    <location>
        <begin position="93"/>
        <end position="109"/>
    </location>
</feature>
<reference evidence="20 21" key="1">
    <citation type="submission" date="2020-08" db="EMBL/GenBank/DDBJ databases">
        <title>Genomic Encyclopedia of Type Strains, Phase IV (KMG-IV): sequencing the most valuable type-strain genomes for metagenomic binning, comparative biology and taxonomic classification.</title>
        <authorList>
            <person name="Goeker M."/>
        </authorList>
    </citation>
    <scope>NUCLEOTIDE SEQUENCE [LARGE SCALE GENOMIC DNA]</scope>
    <source>
        <strain evidence="20 21">DSM 104969</strain>
    </source>
</reference>
<evidence type="ECO:0000256" key="19">
    <source>
        <dbReference type="SAM" id="Phobius"/>
    </source>
</evidence>
<dbReference type="PANTHER" id="PTHR46382">
    <property type="entry name" value="PHOSPHATIDATE CYTIDYLYLTRANSFERASE"/>
    <property type="match status" value="1"/>
</dbReference>
<evidence type="ECO:0000256" key="16">
    <source>
        <dbReference type="ARBA" id="ARBA00023209"/>
    </source>
</evidence>
<evidence type="ECO:0000256" key="6">
    <source>
        <dbReference type="ARBA" id="ARBA00012487"/>
    </source>
</evidence>
<comment type="pathway">
    <text evidence="3 18">Phospholipid metabolism; CDP-diacylglycerol biosynthesis; CDP-diacylglycerol from sn-glycerol 3-phosphate: step 3/3.</text>
</comment>
<keyword evidence="9" id="KW-0444">Lipid biosynthesis</keyword>
<evidence type="ECO:0000256" key="8">
    <source>
        <dbReference type="ARBA" id="ARBA00022475"/>
    </source>
</evidence>
<dbReference type="InterPro" id="IPR000374">
    <property type="entry name" value="PC_trans"/>
</dbReference>